<dbReference type="RefSeq" id="WP_344611313.1">
    <property type="nucleotide sequence ID" value="NZ_BAAARV010000012.1"/>
</dbReference>
<dbReference type="Pfam" id="PF12770">
    <property type="entry name" value="CHAT"/>
    <property type="match status" value="1"/>
</dbReference>
<protein>
    <recommendedName>
        <fullName evidence="1">CHAT domain-containing protein</fullName>
    </recommendedName>
</protein>
<evidence type="ECO:0000313" key="3">
    <source>
        <dbReference type="Proteomes" id="UP001501444"/>
    </source>
</evidence>
<feature type="domain" description="CHAT" evidence="1">
    <location>
        <begin position="74"/>
        <end position="349"/>
    </location>
</feature>
<reference evidence="3" key="1">
    <citation type="journal article" date="2019" name="Int. J. Syst. Evol. Microbiol.">
        <title>The Global Catalogue of Microorganisms (GCM) 10K type strain sequencing project: providing services to taxonomists for standard genome sequencing and annotation.</title>
        <authorList>
            <consortium name="The Broad Institute Genomics Platform"/>
            <consortium name="The Broad Institute Genome Sequencing Center for Infectious Disease"/>
            <person name="Wu L."/>
            <person name="Ma J."/>
        </authorList>
    </citation>
    <scope>NUCLEOTIDE SEQUENCE [LARGE SCALE GENOMIC DNA]</scope>
    <source>
        <strain evidence="3">JCM 3272</strain>
    </source>
</reference>
<gene>
    <name evidence="2" type="ORF">GCM10010170_012960</name>
</gene>
<organism evidence="2 3">
    <name type="scientific">Dactylosporangium salmoneum</name>
    <dbReference type="NCBI Taxonomy" id="53361"/>
    <lineage>
        <taxon>Bacteria</taxon>
        <taxon>Bacillati</taxon>
        <taxon>Actinomycetota</taxon>
        <taxon>Actinomycetes</taxon>
        <taxon>Micromonosporales</taxon>
        <taxon>Micromonosporaceae</taxon>
        <taxon>Dactylosporangium</taxon>
    </lineage>
</organism>
<evidence type="ECO:0000313" key="2">
    <source>
        <dbReference type="EMBL" id="GAA2333640.1"/>
    </source>
</evidence>
<dbReference type="EMBL" id="BAAARV010000012">
    <property type="protein sequence ID" value="GAA2333640.1"/>
    <property type="molecule type" value="Genomic_DNA"/>
</dbReference>
<dbReference type="Proteomes" id="UP001501444">
    <property type="component" value="Unassembled WGS sequence"/>
</dbReference>
<comment type="caution">
    <text evidence="2">The sequence shown here is derived from an EMBL/GenBank/DDBJ whole genome shotgun (WGS) entry which is preliminary data.</text>
</comment>
<proteinExistence type="predicted"/>
<keyword evidence="3" id="KW-1185">Reference proteome</keyword>
<dbReference type="InterPro" id="IPR024983">
    <property type="entry name" value="CHAT_dom"/>
</dbReference>
<evidence type="ECO:0000259" key="1">
    <source>
        <dbReference type="Pfam" id="PF12770"/>
    </source>
</evidence>
<name>A0ABP5SNV0_9ACTN</name>
<sequence length="706" mass="75680">MILPRIVIDVRPDGPDWIVSVGCATPPLEHRMPALELPGGRRLPAPAGADPAKVASMLERIDDNTTDAADVREYGCLLYEALLAPAWPAIQMRPDVVEARGVELALQWPASETALHSMLWEAMYDGNHPLAGHPRLLVAVTRLVPTDVAERPYELQRPARMLLACGAPLTDAIIRPGAMFVGLVRALETTGMCSPRVDLHVTAQHLADACREFRPDLVHLIAHGAAGGESGVVSLGSGRPGGGDVDGAQLLAALTDGGRPAAVILSACRSGSINPRTGALPLAAQLVGGGIPVVVAMTGDIAETACRLYTNKMLEALREGEPLVAAAARGRRAALIGEMSSLHRLDWAMPALFLARNVEPGARLIDPEQAHRLGDIARELELLMQPVFIGRNAFLSQIDAAFPPERRPGTGLVIVGRDGPIASLGGTRLLREIGHRLLRRGHLPILLGPFSQMAPTTLLQVICQITTKMAQFAEQTEVRLPASRLLGLRGTTDWPMPAAEDEIEAYYTASYELSQRDPSAVVPDRTRSRLRSDLYALALAAADAGPPFGAHTTPVLLLDELHRWEGVVRQLLGLVRPSGLGTARLPIPVIATASLSAGDGEAVRQFISPRKNQPGYLYEELRALGSAEAALGFQWVLMRPWGEHPAYVAPTSTDHAMLAKTLLRLSGQPKAVNGDLYLLAGALSDLGLLEQVDDDKVYADFAERYA</sequence>
<accession>A0ABP5SNV0</accession>